<name>A0ABW3X033_9HYPH</name>
<dbReference type="EMBL" id="JBHTND010000020">
    <property type="protein sequence ID" value="MFD1302841.1"/>
    <property type="molecule type" value="Genomic_DNA"/>
</dbReference>
<accession>A0ABW3X033</accession>
<organism evidence="2 3">
    <name type="scientific">Methylobacterium marchantiae</name>
    <dbReference type="NCBI Taxonomy" id="600331"/>
    <lineage>
        <taxon>Bacteria</taxon>
        <taxon>Pseudomonadati</taxon>
        <taxon>Pseudomonadota</taxon>
        <taxon>Alphaproteobacteria</taxon>
        <taxon>Hyphomicrobiales</taxon>
        <taxon>Methylobacteriaceae</taxon>
        <taxon>Methylobacterium</taxon>
    </lineage>
</organism>
<keyword evidence="3" id="KW-1185">Reference proteome</keyword>
<sequence length="86" mass="8924">MRDAYALAGGGQKDLKAPDFVAESRKPNAEYLPVGVAAPARSIRARTAEGTKALENDLMGARGQNEAKGRAAESAARTTGQTPPAQ</sequence>
<feature type="region of interest" description="Disordered" evidence="1">
    <location>
        <begin position="58"/>
        <end position="86"/>
    </location>
</feature>
<reference evidence="3" key="1">
    <citation type="journal article" date="2019" name="Int. J. Syst. Evol. Microbiol.">
        <title>The Global Catalogue of Microorganisms (GCM) 10K type strain sequencing project: providing services to taxonomists for standard genome sequencing and annotation.</title>
        <authorList>
            <consortium name="The Broad Institute Genomics Platform"/>
            <consortium name="The Broad Institute Genome Sequencing Center for Infectious Disease"/>
            <person name="Wu L."/>
            <person name="Ma J."/>
        </authorList>
    </citation>
    <scope>NUCLEOTIDE SEQUENCE [LARGE SCALE GENOMIC DNA]</scope>
    <source>
        <strain evidence="3">CCUG 56108</strain>
    </source>
</reference>
<comment type="caution">
    <text evidence="2">The sequence shown here is derived from an EMBL/GenBank/DDBJ whole genome shotgun (WGS) entry which is preliminary data.</text>
</comment>
<dbReference type="Proteomes" id="UP001597176">
    <property type="component" value="Unassembled WGS sequence"/>
</dbReference>
<evidence type="ECO:0000313" key="3">
    <source>
        <dbReference type="Proteomes" id="UP001597176"/>
    </source>
</evidence>
<feature type="compositionally biased region" description="Polar residues" evidence="1">
    <location>
        <begin position="76"/>
        <end position="86"/>
    </location>
</feature>
<dbReference type="RefSeq" id="WP_238205220.1">
    <property type="nucleotide sequence ID" value="NZ_JBHTND010000020.1"/>
</dbReference>
<evidence type="ECO:0000313" key="2">
    <source>
        <dbReference type="EMBL" id="MFD1302841.1"/>
    </source>
</evidence>
<protein>
    <submittedName>
        <fullName evidence="2">Uncharacterized protein</fullName>
    </submittedName>
</protein>
<evidence type="ECO:0000256" key="1">
    <source>
        <dbReference type="SAM" id="MobiDB-lite"/>
    </source>
</evidence>
<proteinExistence type="predicted"/>
<gene>
    <name evidence="2" type="ORF">ACFQ4G_14800</name>
</gene>